<keyword evidence="4" id="KW-1185">Reference proteome</keyword>
<dbReference type="AlphaFoldDB" id="A0A316Z931"/>
<dbReference type="Gene3D" id="3.30.519.10">
    <property type="entry name" value="Guanine Nucleotide Dissociation Inhibitor, domain 2"/>
    <property type="match status" value="1"/>
</dbReference>
<dbReference type="SUPFAM" id="SSF51905">
    <property type="entry name" value="FAD/NAD(P)-binding domain"/>
    <property type="match status" value="1"/>
</dbReference>
<sequence>MSLEQTHYSVVLLGTGLTEAILAAALSKAGHSVLHADPAPFYGDRWASLSLRELATWAQTAPDTQLAFPAFSEADGGETSDVPAALAKLDRHYALSLTPALLPAAGAALDILVRSRVASYATFRLLERTLIFEAPAGQDAPPTFRSVPCSKEDIFRDRSLPLADKRRVMKLLMGVAAAENDGHDPDEPFLAYLQSKHGISAPIARALAFGVSLCSSPEDATGMALERAAAHLKGTGKYGNSAYLVGQYGGAGELAQSYCRVAAVHGATYILGRPVESLKLSEENPGSRSAEAAQEAPSTGRWKLRIADIEEEISADWVVGSSELMQQALHEAPQAEQPSAAQDVLRCLLVLDRSLPLTAAAVPAEGQPVTPPDTALVVFPPGVLSSGSDGAVPAQAVSVLIMGEGTFSCPKGQYVYYLSTPAGAEGSTTAEQALGPVVDALLRLAAQVAPEWRAEGAAEPSARPAEVTEPAQAPRPLLQLFHRQRATHSRLSSGAAEHLLAVPFPPSSSSHAASLATALDAATQQAEELFWSIEGEEARAQSAERAERRRRRRDPAEYVGRAGAEPRQEEEIGTGVDFFGPDEAEAAEEEQE</sequence>
<evidence type="ECO:0000313" key="4">
    <source>
        <dbReference type="Proteomes" id="UP000245946"/>
    </source>
</evidence>
<protein>
    <submittedName>
        <fullName evidence="3">FAD/NAD(P)-binding domain-containing protein</fullName>
    </submittedName>
</protein>
<dbReference type="GO" id="GO:0005829">
    <property type="term" value="C:cytosol"/>
    <property type="evidence" value="ECO:0007669"/>
    <property type="project" value="TreeGrafter"/>
</dbReference>
<evidence type="ECO:0000256" key="2">
    <source>
        <dbReference type="SAM" id="MobiDB-lite"/>
    </source>
</evidence>
<dbReference type="Pfam" id="PF00996">
    <property type="entry name" value="GDI"/>
    <property type="match status" value="1"/>
</dbReference>
<dbReference type="OrthoDB" id="9446342at2759"/>
<dbReference type="PANTHER" id="PTHR11787">
    <property type="entry name" value="RAB GDP-DISSOCIATION INHIBITOR"/>
    <property type="match status" value="1"/>
</dbReference>
<feature type="compositionally biased region" description="Acidic residues" evidence="2">
    <location>
        <begin position="580"/>
        <end position="592"/>
    </location>
</feature>
<dbReference type="GO" id="GO:0005968">
    <property type="term" value="C:Rab-protein geranylgeranyltransferase complex"/>
    <property type="evidence" value="ECO:0007669"/>
    <property type="project" value="TreeGrafter"/>
</dbReference>
<dbReference type="GO" id="GO:0016192">
    <property type="term" value="P:vesicle-mediated transport"/>
    <property type="evidence" value="ECO:0007669"/>
    <property type="project" value="TreeGrafter"/>
</dbReference>
<dbReference type="GO" id="GO:0007264">
    <property type="term" value="P:small GTPase-mediated signal transduction"/>
    <property type="evidence" value="ECO:0007669"/>
    <property type="project" value="InterPro"/>
</dbReference>
<dbReference type="STRING" id="58919.A0A316Z931"/>
<dbReference type="GO" id="GO:0005634">
    <property type="term" value="C:nucleus"/>
    <property type="evidence" value="ECO:0007669"/>
    <property type="project" value="TreeGrafter"/>
</dbReference>
<dbReference type="PRINTS" id="PR00891">
    <property type="entry name" value="RABGDIREP"/>
</dbReference>
<feature type="region of interest" description="Disordered" evidence="2">
    <location>
        <begin position="537"/>
        <end position="592"/>
    </location>
</feature>
<dbReference type="PANTHER" id="PTHR11787:SF4">
    <property type="entry name" value="CHM, RAB ESCORT PROTEIN 1"/>
    <property type="match status" value="1"/>
</dbReference>
<name>A0A316Z931_9BASI</name>
<evidence type="ECO:0000256" key="1">
    <source>
        <dbReference type="ARBA" id="ARBA00005593"/>
    </source>
</evidence>
<dbReference type="GeneID" id="37270212"/>
<proteinExistence type="inferred from homology"/>
<dbReference type="EMBL" id="KZ819295">
    <property type="protein sequence ID" value="PWN97452.1"/>
    <property type="molecule type" value="Genomic_DNA"/>
</dbReference>
<dbReference type="InterPro" id="IPR036188">
    <property type="entry name" value="FAD/NAD-bd_sf"/>
</dbReference>
<reference evidence="3 4" key="1">
    <citation type="journal article" date="2018" name="Mol. Biol. Evol.">
        <title>Broad Genomic Sampling Reveals a Smut Pathogenic Ancestry of the Fungal Clade Ustilaginomycotina.</title>
        <authorList>
            <person name="Kijpornyongpan T."/>
            <person name="Mondo S.J."/>
            <person name="Barry K."/>
            <person name="Sandor L."/>
            <person name="Lee J."/>
            <person name="Lipzen A."/>
            <person name="Pangilinan J."/>
            <person name="LaButti K."/>
            <person name="Hainaut M."/>
            <person name="Henrissat B."/>
            <person name="Grigoriev I.V."/>
            <person name="Spatafora J.W."/>
            <person name="Aime M.C."/>
        </authorList>
    </citation>
    <scope>NUCLEOTIDE SEQUENCE [LARGE SCALE GENOMIC DNA]</scope>
    <source>
        <strain evidence="3 4">MCA 4186</strain>
    </source>
</reference>
<dbReference type="RefSeq" id="XP_025597731.1">
    <property type="nucleotide sequence ID" value="XM_025742668.1"/>
</dbReference>
<dbReference type="Proteomes" id="UP000245946">
    <property type="component" value="Unassembled WGS sequence"/>
</dbReference>
<dbReference type="InterPro" id="IPR018203">
    <property type="entry name" value="GDP_dissociation_inhibitor"/>
</dbReference>
<feature type="compositionally biased region" description="Basic and acidic residues" evidence="2">
    <location>
        <begin position="537"/>
        <end position="547"/>
    </location>
</feature>
<organism evidence="3 4">
    <name type="scientific">Tilletiopsis washingtonensis</name>
    <dbReference type="NCBI Taxonomy" id="58919"/>
    <lineage>
        <taxon>Eukaryota</taxon>
        <taxon>Fungi</taxon>
        <taxon>Dikarya</taxon>
        <taxon>Basidiomycota</taxon>
        <taxon>Ustilaginomycotina</taxon>
        <taxon>Exobasidiomycetes</taxon>
        <taxon>Entylomatales</taxon>
        <taxon>Entylomatales incertae sedis</taxon>
        <taxon>Tilletiopsis</taxon>
    </lineage>
</organism>
<evidence type="ECO:0000313" key="3">
    <source>
        <dbReference type="EMBL" id="PWN97452.1"/>
    </source>
</evidence>
<comment type="similarity">
    <text evidence="1">Belongs to the Rab GDI family.</text>
</comment>
<dbReference type="GO" id="GO:0005092">
    <property type="term" value="F:GDP-dissociation inhibitor activity"/>
    <property type="evidence" value="ECO:0007669"/>
    <property type="project" value="InterPro"/>
</dbReference>
<gene>
    <name evidence="3" type="ORF">FA09DRAFT_330612</name>
</gene>
<dbReference type="Gene3D" id="3.50.50.60">
    <property type="entry name" value="FAD/NAD(P)-binding domain"/>
    <property type="match status" value="1"/>
</dbReference>
<dbReference type="Gene3D" id="1.10.405.10">
    <property type="entry name" value="Guanine Nucleotide Dissociation Inhibitor, domain 1"/>
    <property type="match status" value="1"/>
</dbReference>
<accession>A0A316Z931</accession>